<dbReference type="AlphaFoldDB" id="A0A7Y2E8L1"/>
<protein>
    <submittedName>
        <fullName evidence="2">Succinate dehydrogenase cytochrome b subunit</fullName>
    </submittedName>
</protein>
<accession>A0A7Y2E8L1</accession>
<evidence type="ECO:0000313" key="3">
    <source>
        <dbReference type="Proteomes" id="UP000547674"/>
    </source>
</evidence>
<dbReference type="SUPFAM" id="SSF81343">
    <property type="entry name" value="Fumarate reductase respiratory complex transmembrane subunits"/>
    <property type="match status" value="1"/>
</dbReference>
<dbReference type="Proteomes" id="UP000547674">
    <property type="component" value="Unassembled WGS sequence"/>
</dbReference>
<dbReference type="CDD" id="cd03498">
    <property type="entry name" value="SQR_TypeB_2_TM"/>
    <property type="match status" value="1"/>
</dbReference>
<reference evidence="2 3" key="1">
    <citation type="submission" date="2020-03" db="EMBL/GenBank/DDBJ databases">
        <title>Metabolic flexibility allows generalist bacteria to become dominant in a frequently disturbed ecosystem.</title>
        <authorList>
            <person name="Chen Y.-J."/>
            <person name="Leung P.M."/>
            <person name="Bay S.K."/>
            <person name="Hugenholtz P."/>
            <person name="Kessler A.J."/>
            <person name="Shelley G."/>
            <person name="Waite D.W."/>
            <person name="Cook P.L."/>
            <person name="Greening C."/>
        </authorList>
    </citation>
    <scope>NUCLEOTIDE SEQUENCE [LARGE SCALE GENOMIC DNA]</scope>
    <source>
        <strain evidence="2">SS_bin_28</strain>
    </source>
</reference>
<gene>
    <name evidence="2" type="ORF">HKN21_10625</name>
</gene>
<dbReference type="GO" id="GO:0016020">
    <property type="term" value="C:membrane"/>
    <property type="evidence" value="ECO:0007669"/>
    <property type="project" value="InterPro"/>
</dbReference>
<dbReference type="EMBL" id="JABDJR010000427">
    <property type="protein sequence ID" value="NNF07203.1"/>
    <property type="molecule type" value="Genomic_DNA"/>
</dbReference>
<proteinExistence type="predicted"/>
<evidence type="ECO:0000313" key="2">
    <source>
        <dbReference type="EMBL" id="NNF07203.1"/>
    </source>
</evidence>
<keyword evidence="1" id="KW-0812">Transmembrane</keyword>
<feature type="transmembrane region" description="Helical" evidence="1">
    <location>
        <begin position="110"/>
        <end position="131"/>
    </location>
</feature>
<name>A0A7Y2E8L1_UNCEI</name>
<keyword evidence="1" id="KW-0472">Membrane</keyword>
<sequence>MNQAQSFPRSSIGKKFLMAITGLMLLGFVLGHMIGNLKAFQGAEKFDAYALFLKEVGKPVLGKGDFLWMARLGLLAAVGIHIFCAVSLTLQNRKARPVGYKKTAREASTYASRTMLWGGIILALYVIYHILHLTTGHAHHDFGSSVYGNMVAGFKQWPVSLAYVIAQIALGMHLFHGFWSAFRTLGANNPNRDKKLRAIAVFLAVAITAGYLSIPVSVMAGIIQ</sequence>
<dbReference type="Gene3D" id="1.20.1300.10">
    <property type="entry name" value="Fumarate reductase/succinate dehydrogenase, transmembrane subunit"/>
    <property type="match status" value="1"/>
</dbReference>
<feature type="transmembrane region" description="Helical" evidence="1">
    <location>
        <begin position="68"/>
        <end position="90"/>
    </location>
</feature>
<feature type="transmembrane region" description="Helical" evidence="1">
    <location>
        <begin position="160"/>
        <end position="179"/>
    </location>
</feature>
<dbReference type="NCBIfam" id="TIGR02046">
    <property type="entry name" value="sdhC_b558_fam"/>
    <property type="match status" value="1"/>
</dbReference>
<feature type="transmembrane region" description="Helical" evidence="1">
    <location>
        <begin position="16"/>
        <end position="35"/>
    </location>
</feature>
<feature type="transmembrane region" description="Helical" evidence="1">
    <location>
        <begin position="199"/>
        <end position="223"/>
    </location>
</feature>
<dbReference type="InterPro" id="IPR034804">
    <property type="entry name" value="SQR/QFR_C/D"/>
</dbReference>
<dbReference type="InterPro" id="IPR011138">
    <property type="entry name" value="Cytochrome_b-558"/>
</dbReference>
<keyword evidence="1" id="KW-1133">Transmembrane helix</keyword>
<evidence type="ECO:0000256" key="1">
    <source>
        <dbReference type="SAM" id="Phobius"/>
    </source>
</evidence>
<comment type="caution">
    <text evidence="2">The sequence shown here is derived from an EMBL/GenBank/DDBJ whole genome shotgun (WGS) entry which is preliminary data.</text>
</comment>
<organism evidence="2 3">
    <name type="scientific">Eiseniibacteriota bacterium</name>
    <dbReference type="NCBI Taxonomy" id="2212470"/>
    <lineage>
        <taxon>Bacteria</taxon>
        <taxon>Candidatus Eiseniibacteriota</taxon>
    </lineage>
</organism>